<accession>A0A371EV52</accession>
<comment type="caution">
    <text evidence="1">The sequence shown here is derived from an EMBL/GenBank/DDBJ whole genome shotgun (WGS) entry which is preliminary data.</text>
</comment>
<dbReference type="EMBL" id="QJKJ01011915">
    <property type="protein sequence ID" value="RDX69922.1"/>
    <property type="molecule type" value="Genomic_DNA"/>
</dbReference>
<evidence type="ECO:0000313" key="2">
    <source>
        <dbReference type="Proteomes" id="UP000257109"/>
    </source>
</evidence>
<proteinExistence type="predicted"/>
<name>A0A371EV52_MUCPR</name>
<keyword evidence="2" id="KW-1185">Reference proteome</keyword>
<dbReference type="Proteomes" id="UP000257109">
    <property type="component" value="Unassembled WGS sequence"/>
</dbReference>
<feature type="non-terminal residue" evidence="1">
    <location>
        <position position="75"/>
    </location>
</feature>
<evidence type="ECO:0000313" key="1">
    <source>
        <dbReference type="EMBL" id="RDX69922.1"/>
    </source>
</evidence>
<protein>
    <submittedName>
        <fullName evidence="1">Uncharacterized protein</fullName>
    </submittedName>
</protein>
<reference evidence="1" key="1">
    <citation type="submission" date="2018-05" db="EMBL/GenBank/DDBJ databases">
        <title>Draft genome of Mucuna pruriens seed.</title>
        <authorList>
            <person name="Nnadi N.E."/>
            <person name="Vos R."/>
            <person name="Hasami M.H."/>
            <person name="Devisetty U.K."/>
            <person name="Aguiy J.C."/>
        </authorList>
    </citation>
    <scope>NUCLEOTIDE SEQUENCE [LARGE SCALE GENOMIC DNA]</scope>
    <source>
        <strain evidence="1">JCA_2017</strain>
    </source>
</reference>
<organism evidence="1 2">
    <name type="scientific">Mucuna pruriens</name>
    <name type="common">Velvet bean</name>
    <name type="synonym">Dolichos pruriens</name>
    <dbReference type="NCBI Taxonomy" id="157652"/>
    <lineage>
        <taxon>Eukaryota</taxon>
        <taxon>Viridiplantae</taxon>
        <taxon>Streptophyta</taxon>
        <taxon>Embryophyta</taxon>
        <taxon>Tracheophyta</taxon>
        <taxon>Spermatophyta</taxon>
        <taxon>Magnoliopsida</taxon>
        <taxon>eudicotyledons</taxon>
        <taxon>Gunneridae</taxon>
        <taxon>Pentapetalae</taxon>
        <taxon>rosids</taxon>
        <taxon>fabids</taxon>
        <taxon>Fabales</taxon>
        <taxon>Fabaceae</taxon>
        <taxon>Papilionoideae</taxon>
        <taxon>50 kb inversion clade</taxon>
        <taxon>NPAAA clade</taxon>
        <taxon>indigoferoid/millettioid clade</taxon>
        <taxon>Phaseoleae</taxon>
        <taxon>Mucuna</taxon>
    </lineage>
</organism>
<gene>
    <name evidence="1" type="ORF">CR513_50912</name>
</gene>
<dbReference type="AlphaFoldDB" id="A0A371EV52"/>
<sequence>MSTALVELAMRMFPLVSVSGYEWLSREVEAYPSKFTTPTVVASLVKQVSITPVREAKMYLVESCSAEERVFMGES</sequence>